<dbReference type="InterPro" id="IPR006311">
    <property type="entry name" value="TAT_signal"/>
</dbReference>
<gene>
    <name evidence="4" type="ORF">NRP21_06630</name>
</gene>
<proteinExistence type="predicted"/>
<feature type="signal peptide" evidence="2">
    <location>
        <begin position="1"/>
        <end position="25"/>
    </location>
</feature>
<keyword evidence="5" id="KW-1185">Reference proteome</keyword>
<dbReference type="Pfam" id="PF07859">
    <property type="entry name" value="Abhydrolase_3"/>
    <property type="match status" value="1"/>
</dbReference>
<dbReference type="InterPro" id="IPR029058">
    <property type="entry name" value="AB_hydrolase_fold"/>
</dbReference>
<dbReference type="RefSeq" id="WP_257715382.1">
    <property type="nucleotide sequence ID" value="NZ_JANJOU010000003.1"/>
</dbReference>
<evidence type="ECO:0000256" key="1">
    <source>
        <dbReference type="ARBA" id="ARBA00022801"/>
    </source>
</evidence>
<protein>
    <submittedName>
        <fullName evidence="4">Alpha/beta hydrolase</fullName>
    </submittedName>
</protein>
<dbReference type="PANTHER" id="PTHR48081">
    <property type="entry name" value="AB HYDROLASE SUPERFAMILY PROTEIN C4A8.06C"/>
    <property type="match status" value="1"/>
</dbReference>
<accession>A0ABT1X0U7</accession>
<keyword evidence="1 4" id="KW-0378">Hydrolase</keyword>
<feature type="chain" id="PRO_5045956554" evidence="2">
    <location>
        <begin position="26"/>
        <end position="284"/>
    </location>
</feature>
<comment type="caution">
    <text evidence="4">The sequence shown here is derived from an EMBL/GenBank/DDBJ whole genome shotgun (WGS) entry which is preliminary data.</text>
</comment>
<dbReference type="Proteomes" id="UP001524642">
    <property type="component" value="Unassembled WGS sequence"/>
</dbReference>
<evidence type="ECO:0000256" key="2">
    <source>
        <dbReference type="SAM" id="SignalP"/>
    </source>
</evidence>
<organism evidence="4 5">
    <name type="scientific">Roseomonas populi</name>
    <dbReference type="NCBI Taxonomy" id="3121582"/>
    <lineage>
        <taxon>Bacteria</taxon>
        <taxon>Pseudomonadati</taxon>
        <taxon>Pseudomonadota</taxon>
        <taxon>Alphaproteobacteria</taxon>
        <taxon>Acetobacterales</taxon>
        <taxon>Roseomonadaceae</taxon>
        <taxon>Roseomonas</taxon>
    </lineage>
</organism>
<evidence type="ECO:0000313" key="5">
    <source>
        <dbReference type="Proteomes" id="UP001524642"/>
    </source>
</evidence>
<dbReference type="SUPFAM" id="SSF53474">
    <property type="entry name" value="alpha/beta-Hydrolases"/>
    <property type="match status" value="1"/>
</dbReference>
<dbReference type="EMBL" id="JANJOU010000003">
    <property type="protein sequence ID" value="MCR0981719.1"/>
    <property type="molecule type" value="Genomic_DNA"/>
</dbReference>
<name>A0ABT1X0U7_9PROT</name>
<dbReference type="PANTHER" id="PTHR48081:SF9">
    <property type="entry name" value="CARBOXYLESTERASE"/>
    <property type="match status" value="1"/>
</dbReference>
<dbReference type="PROSITE" id="PS51318">
    <property type="entry name" value="TAT"/>
    <property type="match status" value="1"/>
</dbReference>
<sequence>MIPRRQLLLAAAALPAAGCSALDLANGLTPAGAAALQQGIPYAPGERGRYDLYTPEGAGPSAPLIVFFYGGGWTSGSRADYGFVARPLASLGALVAVPDYRLFPEARWPLFVEDGAAAVQVILAGPGRGRPVILMGHSAGAFIALALALDPRWLGPARERLAGAIGLAGPYEFGPEDDPRGIFANAPGGRARAAPADTRLSGGAPPLLLLQGEADETVRPAQATRLSSLAREQRISVETCLYPGVGHIGIIAALASPVRTLGLEGAPVLEDTRGWLARLSPDRA</sequence>
<evidence type="ECO:0000313" key="4">
    <source>
        <dbReference type="EMBL" id="MCR0981719.1"/>
    </source>
</evidence>
<dbReference type="InterPro" id="IPR013094">
    <property type="entry name" value="AB_hydrolase_3"/>
</dbReference>
<evidence type="ECO:0000259" key="3">
    <source>
        <dbReference type="Pfam" id="PF07859"/>
    </source>
</evidence>
<feature type="domain" description="Alpha/beta hydrolase fold-3" evidence="3">
    <location>
        <begin position="65"/>
        <end position="150"/>
    </location>
</feature>
<dbReference type="InterPro" id="IPR050300">
    <property type="entry name" value="GDXG_lipolytic_enzyme"/>
</dbReference>
<dbReference type="Gene3D" id="3.40.50.1820">
    <property type="entry name" value="alpha/beta hydrolase"/>
    <property type="match status" value="1"/>
</dbReference>
<keyword evidence="2" id="KW-0732">Signal</keyword>
<dbReference type="GO" id="GO:0016787">
    <property type="term" value="F:hydrolase activity"/>
    <property type="evidence" value="ECO:0007669"/>
    <property type="project" value="UniProtKB-KW"/>
</dbReference>
<reference evidence="4 5" key="1">
    <citation type="submission" date="2022-06" db="EMBL/GenBank/DDBJ databases">
        <title>Roseomonas CN29.</title>
        <authorList>
            <person name="Cheng Y."/>
            <person name="He X."/>
        </authorList>
    </citation>
    <scope>NUCLEOTIDE SEQUENCE [LARGE SCALE GENOMIC DNA]</scope>
    <source>
        <strain evidence="4 5">CN29</strain>
    </source>
</reference>